<evidence type="ECO:0000256" key="1">
    <source>
        <dbReference type="ARBA" id="ARBA00006631"/>
    </source>
</evidence>
<feature type="compositionally biased region" description="Basic residues" evidence="2">
    <location>
        <begin position="1"/>
        <end position="11"/>
    </location>
</feature>
<dbReference type="Pfam" id="PF09072">
    <property type="entry name" value="TMA7"/>
    <property type="match status" value="1"/>
</dbReference>
<reference evidence="4" key="2">
    <citation type="submission" date="2025-08" db="UniProtKB">
        <authorList>
            <consortium name="RefSeq"/>
        </authorList>
    </citation>
    <scope>IDENTIFICATION</scope>
    <source>
        <tissue evidence="4">Tongue muscle</tissue>
    </source>
</reference>
<protein>
    <submittedName>
        <fullName evidence="4">Translation machinery-associated protein 7-like</fullName>
    </submittedName>
</protein>
<proteinExistence type="inferred from homology"/>
<feature type="region of interest" description="Disordered" evidence="2">
    <location>
        <begin position="1"/>
        <end position="64"/>
    </location>
</feature>
<accession>A0ABM4HVD1</accession>
<reference evidence="3" key="1">
    <citation type="journal article" date="2022" name="J. Hered.">
        <title>A De Novo Chromosome-Level Genome Assembly of the White-Tailed Deer, Odocoileus Virginianus.</title>
        <authorList>
            <person name="London E.W."/>
            <person name="Roca A.L."/>
            <person name="Novakofski J.E."/>
            <person name="Mateus-Pinilla N.E."/>
        </authorList>
    </citation>
    <scope>NUCLEOTIDE SEQUENCE [LARGE SCALE GENOMIC DNA]</scope>
</reference>
<sequence>MSGRKSSKKQPLKQPNKQAKEVAEEDKAFRQKPKEEQKKLEELKAQASRKGPLATAGTKKSSKK</sequence>
<evidence type="ECO:0000313" key="3">
    <source>
        <dbReference type="Proteomes" id="UP001652640"/>
    </source>
</evidence>
<keyword evidence="3" id="KW-1185">Reference proteome</keyword>
<dbReference type="Proteomes" id="UP001652640">
    <property type="component" value="Chromosome 3"/>
</dbReference>
<dbReference type="GeneID" id="110133304"/>
<comment type="similarity">
    <text evidence="1">Belongs to the TMA7 family.</text>
</comment>
<name>A0ABM4HVD1_ODOVR</name>
<dbReference type="RefSeq" id="XP_070319521.1">
    <property type="nucleotide sequence ID" value="XM_070463420.1"/>
</dbReference>
<evidence type="ECO:0000313" key="4">
    <source>
        <dbReference type="RefSeq" id="XP_070319521.1"/>
    </source>
</evidence>
<evidence type="ECO:0000256" key="2">
    <source>
        <dbReference type="SAM" id="MobiDB-lite"/>
    </source>
</evidence>
<dbReference type="PANTHER" id="PTHR28632">
    <property type="entry name" value="TRANSLATION MACHINERY-ASSOCIATED PROTEIN 7"/>
    <property type="match status" value="1"/>
</dbReference>
<feature type="compositionally biased region" description="Basic and acidic residues" evidence="2">
    <location>
        <begin position="18"/>
        <end position="44"/>
    </location>
</feature>
<organism evidence="3 4">
    <name type="scientific">Odocoileus virginianus</name>
    <name type="common">White-tailed deer</name>
    <dbReference type="NCBI Taxonomy" id="9874"/>
    <lineage>
        <taxon>Eukaryota</taxon>
        <taxon>Metazoa</taxon>
        <taxon>Chordata</taxon>
        <taxon>Craniata</taxon>
        <taxon>Vertebrata</taxon>
        <taxon>Euteleostomi</taxon>
        <taxon>Mammalia</taxon>
        <taxon>Eutheria</taxon>
        <taxon>Laurasiatheria</taxon>
        <taxon>Artiodactyla</taxon>
        <taxon>Ruminantia</taxon>
        <taxon>Pecora</taxon>
        <taxon>Cervidae</taxon>
        <taxon>Odocoileinae</taxon>
        <taxon>Odocoileus</taxon>
    </lineage>
</organism>
<gene>
    <name evidence="4" type="primary">LOC110133304</name>
</gene>
<dbReference type="InterPro" id="IPR015157">
    <property type="entry name" value="TMA7"/>
</dbReference>